<dbReference type="Proteomes" id="UP001492380">
    <property type="component" value="Unassembled WGS sequence"/>
</dbReference>
<keyword evidence="6" id="KW-1185">Reference proteome</keyword>
<evidence type="ECO:0000256" key="3">
    <source>
        <dbReference type="ARBA" id="ARBA00048461"/>
    </source>
</evidence>
<dbReference type="InterPro" id="IPR029058">
    <property type="entry name" value="AB_hydrolase_fold"/>
</dbReference>
<evidence type="ECO:0000259" key="4">
    <source>
        <dbReference type="Pfam" id="PF01764"/>
    </source>
</evidence>
<dbReference type="InterPro" id="IPR002921">
    <property type="entry name" value="Fungal_lipase-type"/>
</dbReference>
<dbReference type="InterPro" id="IPR051218">
    <property type="entry name" value="Sec_MonoDiacylglyc_Lipase"/>
</dbReference>
<reference evidence="5 6" key="1">
    <citation type="submission" date="2024-04" db="EMBL/GenBank/DDBJ databases">
        <title>Phyllosticta paracitricarpa is synonymous to the EU quarantine fungus P. citricarpa based on phylogenomic analyses.</title>
        <authorList>
            <consortium name="Lawrence Berkeley National Laboratory"/>
            <person name="Van Ingen-Buijs V.A."/>
            <person name="Van Westerhoven A.C."/>
            <person name="Haridas S."/>
            <person name="Skiadas P."/>
            <person name="Martin F."/>
            <person name="Groenewald J.Z."/>
            <person name="Crous P.W."/>
            <person name="Seidl M.F."/>
        </authorList>
    </citation>
    <scope>NUCLEOTIDE SEQUENCE [LARGE SCALE GENOMIC DNA]</scope>
    <source>
        <strain evidence="5 6">CBS 123374</strain>
    </source>
</reference>
<comment type="similarity">
    <text evidence="1">Belongs to the AB hydrolase superfamily. Lipase family. Class 3 subfamily.</text>
</comment>
<evidence type="ECO:0000313" key="6">
    <source>
        <dbReference type="Proteomes" id="UP001492380"/>
    </source>
</evidence>
<organism evidence="5 6">
    <name type="scientific">Phyllosticta capitalensis</name>
    <dbReference type="NCBI Taxonomy" id="121624"/>
    <lineage>
        <taxon>Eukaryota</taxon>
        <taxon>Fungi</taxon>
        <taxon>Dikarya</taxon>
        <taxon>Ascomycota</taxon>
        <taxon>Pezizomycotina</taxon>
        <taxon>Dothideomycetes</taxon>
        <taxon>Dothideomycetes incertae sedis</taxon>
        <taxon>Botryosphaeriales</taxon>
        <taxon>Phyllostictaceae</taxon>
        <taxon>Phyllosticta</taxon>
    </lineage>
</organism>
<dbReference type="Pfam" id="PF01764">
    <property type="entry name" value="Lipase_3"/>
    <property type="match status" value="1"/>
</dbReference>
<comment type="catalytic activity">
    <reaction evidence="3">
        <text>a monoacylglycerol + H2O = glycerol + a fatty acid + H(+)</text>
        <dbReference type="Rhea" id="RHEA:15245"/>
        <dbReference type="ChEBI" id="CHEBI:15377"/>
        <dbReference type="ChEBI" id="CHEBI:15378"/>
        <dbReference type="ChEBI" id="CHEBI:17408"/>
        <dbReference type="ChEBI" id="CHEBI:17754"/>
        <dbReference type="ChEBI" id="CHEBI:28868"/>
    </reaction>
</comment>
<keyword evidence="5" id="KW-0378">Hydrolase</keyword>
<protein>
    <submittedName>
        <fullName evidence="5">Alpha/Beta hydrolase protein</fullName>
    </submittedName>
</protein>
<name>A0ABR1YDL4_9PEZI</name>
<accession>A0ABR1YDL4</accession>
<dbReference type="GO" id="GO:0016787">
    <property type="term" value="F:hydrolase activity"/>
    <property type="evidence" value="ECO:0007669"/>
    <property type="project" value="UniProtKB-KW"/>
</dbReference>
<dbReference type="CDD" id="cd00519">
    <property type="entry name" value="Lipase_3"/>
    <property type="match status" value="1"/>
</dbReference>
<dbReference type="EMBL" id="JBBWRZ010000010">
    <property type="protein sequence ID" value="KAK8227063.1"/>
    <property type="molecule type" value="Genomic_DNA"/>
</dbReference>
<sequence length="406" mass="43773">MHIFNRRKLQASAVESAKPSSAVANSVPTSGLRFVDNSKGALQAVEEVADVLDETFKQIEFEGSASEQLEQYQARLNGVAERYANLSVDSCSSKESWNCKRAIANLVSIAWKCASGTYDPSHALELGNHRFRTVKCLPPSFGGTVKATTMTLVESSGSLSDTSTSLPVLVVAIRGTASTVDIMVNLNTEPRIAGEFLPVGLAVHAGFLGAAQALEPHVSTSIAEVCLTGQAKHVIFTGHSAGAAVASLLFLHYRKKYADALSVTLSCILFGCPPTFQPAPSLPSHVLKPAAGELWLNIINEYDVVSRADKPYVRSLVDLFRLGYEKPPLDGESDSLFTLSCTSDDTKTIRSWIVPSSEFRHGGDIIVLQMSRPIVSTIVNKVLEDDSFYSAKSKFTVVGITNEQFP</sequence>
<dbReference type="SUPFAM" id="SSF53474">
    <property type="entry name" value="alpha/beta-Hydrolases"/>
    <property type="match status" value="1"/>
</dbReference>
<comment type="caution">
    <text evidence="5">The sequence shown here is derived from an EMBL/GenBank/DDBJ whole genome shotgun (WGS) entry which is preliminary data.</text>
</comment>
<evidence type="ECO:0000313" key="5">
    <source>
        <dbReference type="EMBL" id="KAK8227063.1"/>
    </source>
</evidence>
<feature type="domain" description="Fungal lipase-type" evidence="4">
    <location>
        <begin position="170"/>
        <end position="279"/>
    </location>
</feature>
<gene>
    <name evidence="5" type="ORF">HDK90DRAFT_468893</name>
</gene>
<dbReference type="Gene3D" id="3.40.50.1820">
    <property type="entry name" value="alpha/beta hydrolase"/>
    <property type="match status" value="1"/>
</dbReference>
<dbReference type="PANTHER" id="PTHR45856:SF24">
    <property type="entry name" value="FUNGAL LIPASE-LIKE DOMAIN-CONTAINING PROTEIN"/>
    <property type="match status" value="1"/>
</dbReference>
<comment type="catalytic activity">
    <reaction evidence="2">
        <text>a diacylglycerol + H2O = a monoacylglycerol + a fatty acid + H(+)</text>
        <dbReference type="Rhea" id="RHEA:32731"/>
        <dbReference type="ChEBI" id="CHEBI:15377"/>
        <dbReference type="ChEBI" id="CHEBI:15378"/>
        <dbReference type="ChEBI" id="CHEBI:17408"/>
        <dbReference type="ChEBI" id="CHEBI:18035"/>
        <dbReference type="ChEBI" id="CHEBI:28868"/>
    </reaction>
</comment>
<proteinExistence type="inferred from homology"/>
<evidence type="ECO:0000256" key="2">
    <source>
        <dbReference type="ARBA" id="ARBA00047591"/>
    </source>
</evidence>
<evidence type="ECO:0000256" key="1">
    <source>
        <dbReference type="ARBA" id="ARBA00043996"/>
    </source>
</evidence>
<dbReference type="PANTHER" id="PTHR45856">
    <property type="entry name" value="ALPHA/BETA-HYDROLASES SUPERFAMILY PROTEIN"/>
    <property type="match status" value="1"/>
</dbReference>